<dbReference type="Pfam" id="PF17862">
    <property type="entry name" value="AAA_lid_3"/>
    <property type="match status" value="1"/>
</dbReference>
<dbReference type="GO" id="GO:0004176">
    <property type="term" value="F:ATP-dependent peptidase activity"/>
    <property type="evidence" value="ECO:0007669"/>
    <property type="project" value="InterPro"/>
</dbReference>
<dbReference type="InterPro" id="IPR003959">
    <property type="entry name" value="ATPase_AAA_core"/>
</dbReference>
<comment type="caution">
    <text evidence="9">The sequence shown here is derived from an EMBL/GenBank/DDBJ whole genome shotgun (WGS) entry which is preliminary data.</text>
</comment>
<dbReference type="GO" id="GO:0046872">
    <property type="term" value="F:metal ion binding"/>
    <property type="evidence" value="ECO:0007669"/>
    <property type="project" value="UniProtKB-KW"/>
</dbReference>
<dbReference type="Gene3D" id="1.10.8.60">
    <property type="match status" value="1"/>
</dbReference>
<keyword evidence="3 9" id="KW-0645">Protease</keyword>
<dbReference type="SMART" id="SM00382">
    <property type="entry name" value="AAA"/>
    <property type="match status" value="1"/>
</dbReference>
<dbReference type="GO" id="GO:0005524">
    <property type="term" value="F:ATP binding"/>
    <property type="evidence" value="ECO:0007669"/>
    <property type="project" value="InterPro"/>
</dbReference>
<evidence type="ECO:0000256" key="7">
    <source>
        <dbReference type="ARBA" id="ARBA00023049"/>
    </source>
</evidence>
<dbReference type="GO" id="GO:0005886">
    <property type="term" value="C:plasma membrane"/>
    <property type="evidence" value="ECO:0007669"/>
    <property type="project" value="TreeGrafter"/>
</dbReference>
<dbReference type="InterPro" id="IPR037219">
    <property type="entry name" value="Peptidase_M41-like"/>
</dbReference>
<dbReference type="PANTHER" id="PTHR23076:SF97">
    <property type="entry name" value="ATP-DEPENDENT ZINC METALLOPROTEASE YME1L1"/>
    <property type="match status" value="1"/>
</dbReference>
<dbReference type="Gene3D" id="3.40.50.300">
    <property type="entry name" value="P-loop containing nucleotide triphosphate hydrolases"/>
    <property type="match status" value="1"/>
</dbReference>
<evidence type="ECO:0000256" key="6">
    <source>
        <dbReference type="ARBA" id="ARBA00022833"/>
    </source>
</evidence>
<dbReference type="GO" id="GO:0004222">
    <property type="term" value="F:metalloendopeptidase activity"/>
    <property type="evidence" value="ECO:0007669"/>
    <property type="project" value="InterPro"/>
</dbReference>
<keyword evidence="7" id="KW-0482">Metalloprotease</keyword>
<dbReference type="InterPro" id="IPR027417">
    <property type="entry name" value="P-loop_NTPase"/>
</dbReference>
<gene>
    <name evidence="9" type="ORF">F4695_004337</name>
</gene>
<dbReference type="PANTHER" id="PTHR23076">
    <property type="entry name" value="METALLOPROTEASE M41 FTSH"/>
    <property type="match status" value="1"/>
</dbReference>
<evidence type="ECO:0000313" key="10">
    <source>
        <dbReference type="Proteomes" id="UP000585437"/>
    </source>
</evidence>
<dbReference type="InterPro" id="IPR003593">
    <property type="entry name" value="AAA+_ATPase"/>
</dbReference>
<dbReference type="EMBL" id="JACHBU010000012">
    <property type="protein sequence ID" value="MBB6510945.1"/>
    <property type="molecule type" value="Genomic_DNA"/>
</dbReference>
<dbReference type="InterPro" id="IPR000642">
    <property type="entry name" value="Peptidase_M41"/>
</dbReference>
<evidence type="ECO:0000259" key="8">
    <source>
        <dbReference type="SMART" id="SM00382"/>
    </source>
</evidence>
<evidence type="ECO:0000256" key="5">
    <source>
        <dbReference type="ARBA" id="ARBA00022801"/>
    </source>
</evidence>
<keyword evidence="5" id="KW-0378">Hydrolase</keyword>
<evidence type="ECO:0000256" key="4">
    <source>
        <dbReference type="ARBA" id="ARBA00022723"/>
    </source>
</evidence>
<dbReference type="GO" id="GO:0030163">
    <property type="term" value="P:protein catabolic process"/>
    <property type="evidence" value="ECO:0007669"/>
    <property type="project" value="TreeGrafter"/>
</dbReference>
<proteinExistence type="inferred from homology"/>
<comment type="cofactor">
    <cofactor evidence="1">
        <name>Zn(2+)</name>
        <dbReference type="ChEBI" id="CHEBI:29105"/>
    </cofactor>
</comment>
<keyword evidence="6" id="KW-0862">Zinc</keyword>
<keyword evidence="10" id="KW-1185">Reference proteome</keyword>
<dbReference type="Proteomes" id="UP000585437">
    <property type="component" value="Unassembled WGS sequence"/>
</dbReference>
<name>A0A7X0JPF8_9HYPH</name>
<accession>A0A7X0JPF8</accession>
<sequence length="632" mass="68842">MTYDHSDHTLLDIIAVLAVQNDLQDLVHRKGPATLAIVVPERLPKSNIAEAIMGWLRSTFSEKHHEAKDNGRFGRRQSRDFVSSTLVNAVKDIKRDHATAQDAHWLLFVDNPALLDERLRVALDAVIVIDVTPAVVQQAAVLFDAQTLSDEEADYVATLTGRDLELFFRRGRPIGELVQKLMAMKSSSTRDVDISAPRLEDLCGYGAAKDWGMELAIDLKEWTEGRLLWRDVDCGILLSGPPGCGKTTFAAALARTCGVEFVATSYAQWQSRGHQGDMLKAMRATFEKAIAGAPCILLIDEIDSFPNRDADHGDSSSYVRGVVNGLLEQLDGAEGREGVIVVGACNNPAILDPAIVRSGRLDRHVEIALPDEAGRLGVLDFHLAGHTIPGLIEIAEQSMGMSGADLERVVREARRAARREHRPIRLSDLQASMPAGIRLSDERLWASAVHEIGHAVVGAVLQRGQINSIRITADIYPGTRYLGAVTFAQDATARQTRSRIADQLAVYLAGMVAEQMLLGDHDEGCASDLAAATREAAVAVGAIGMGASLVSVGSVTSATDIETFRRFNPRLDQEIDQMLKIAADRAREILQQHRDVVQNLSGRLFKDKTLDPDAVYAALPATLVGRTDVLSW</sequence>
<protein>
    <submittedName>
        <fullName evidence="9">ATP-dependent Zn protease</fullName>
    </submittedName>
</protein>
<reference evidence="9 10" key="1">
    <citation type="submission" date="2020-08" db="EMBL/GenBank/DDBJ databases">
        <title>The Agave Microbiome: Exploring the role of microbial communities in plant adaptations to desert environments.</title>
        <authorList>
            <person name="Partida-Martinez L.P."/>
        </authorList>
    </citation>
    <scope>NUCLEOTIDE SEQUENCE [LARGE SCALE GENOMIC DNA]</scope>
    <source>
        <strain evidence="9 10">AS3.12</strain>
    </source>
</reference>
<dbReference type="InterPro" id="IPR041569">
    <property type="entry name" value="AAA_lid_3"/>
</dbReference>
<evidence type="ECO:0000256" key="3">
    <source>
        <dbReference type="ARBA" id="ARBA00022670"/>
    </source>
</evidence>
<evidence type="ECO:0000256" key="2">
    <source>
        <dbReference type="ARBA" id="ARBA00010044"/>
    </source>
</evidence>
<dbReference type="Pfam" id="PF01434">
    <property type="entry name" value="Peptidase_M41"/>
    <property type="match status" value="1"/>
</dbReference>
<dbReference type="GO" id="GO:0006508">
    <property type="term" value="P:proteolysis"/>
    <property type="evidence" value="ECO:0007669"/>
    <property type="project" value="UniProtKB-KW"/>
</dbReference>
<evidence type="ECO:0000256" key="1">
    <source>
        <dbReference type="ARBA" id="ARBA00001947"/>
    </source>
</evidence>
<dbReference type="Pfam" id="PF00004">
    <property type="entry name" value="AAA"/>
    <property type="match status" value="1"/>
</dbReference>
<dbReference type="RefSeq" id="WP_184655982.1">
    <property type="nucleotide sequence ID" value="NZ_JACHBU010000012.1"/>
</dbReference>
<feature type="domain" description="AAA+ ATPase" evidence="8">
    <location>
        <begin position="232"/>
        <end position="371"/>
    </location>
</feature>
<organism evidence="9 10">
    <name type="scientific">Rhizobium soli</name>
    <dbReference type="NCBI Taxonomy" id="424798"/>
    <lineage>
        <taxon>Bacteria</taxon>
        <taxon>Pseudomonadati</taxon>
        <taxon>Pseudomonadota</taxon>
        <taxon>Alphaproteobacteria</taxon>
        <taxon>Hyphomicrobiales</taxon>
        <taxon>Rhizobiaceae</taxon>
        <taxon>Rhizobium/Agrobacterium group</taxon>
        <taxon>Rhizobium</taxon>
    </lineage>
</organism>
<dbReference type="Gene3D" id="1.20.58.760">
    <property type="entry name" value="Peptidase M41"/>
    <property type="match status" value="1"/>
</dbReference>
<evidence type="ECO:0000313" key="9">
    <source>
        <dbReference type="EMBL" id="MBB6510945.1"/>
    </source>
</evidence>
<dbReference type="CDD" id="cd19481">
    <property type="entry name" value="RecA-like_protease"/>
    <property type="match status" value="1"/>
</dbReference>
<dbReference type="SUPFAM" id="SSF52540">
    <property type="entry name" value="P-loop containing nucleoside triphosphate hydrolases"/>
    <property type="match status" value="1"/>
</dbReference>
<dbReference type="GO" id="GO:0016887">
    <property type="term" value="F:ATP hydrolysis activity"/>
    <property type="evidence" value="ECO:0007669"/>
    <property type="project" value="InterPro"/>
</dbReference>
<dbReference type="SUPFAM" id="SSF140990">
    <property type="entry name" value="FtsH protease domain-like"/>
    <property type="match status" value="1"/>
</dbReference>
<dbReference type="AlphaFoldDB" id="A0A7X0JPF8"/>
<comment type="similarity">
    <text evidence="2">In the C-terminal section; belongs to the peptidase M41 family.</text>
</comment>
<keyword evidence="4" id="KW-0479">Metal-binding</keyword>